<dbReference type="HOGENOM" id="CLU_2766312_0_0_2"/>
<accession>B6YSH3</accession>
<dbReference type="EMBL" id="CP000855">
    <property type="protein sequence ID" value="ACJ15505.1"/>
    <property type="molecule type" value="Genomic_DNA"/>
</dbReference>
<evidence type="ECO:0000313" key="2">
    <source>
        <dbReference type="EMBL" id="ACJ15505.1"/>
    </source>
</evidence>
<dbReference type="RefSeq" id="WP_012570978.1">
    <property type="nucleotide sequence ID" value="NC_011529.1"/>
</dbReference>
<keyword evidence="3" id="KW-1185">Reference proteome</keyword>
<proteinExistence type="predicted"/>
<keyword evidence="1" id="KW-0812">Transmembrane</keyword>
<feature type="transmembrane region" description="Helical" evidence="1">
    <location>
        <begin position="21"/>
        <end position="41"/>
    </location>
</feature>
<dbReference type="KEGG" id="ton:TON_0021"/>
<evidence type="ECO:0000256" key="1">
    <source>
        <dbReference type="SAM" id="Phobius"/>
    </source>
</evidence>
<dbReference type="OrthoDB" id="98755at2157"/>
<evidence type="ECO:0000313" key="3">
    <source>
        <dbReference type="Proteomes" id="UP000002727"/>
    </source>
</evidence>
<sequence>MVIGIIGAPVVLMAIGLKADITSVAIVILLLFLLGVAIFAFSSGRQSISNTFTRTPNRAFYGKEEKGEK</sequence>
<dbReference type="PATRIC" id="fig|523850.10.peg.21"/>
<keyword evidence="1" id="KW-0472">Membrane</keyword>
<dbReference type="Proteomes" id="UP000002727">
    <property type="component" value="Chromosome"/>
</dbReference>
<protein>
    <submittedName>
        <fullName evidence="2">Uncharacterized protein</fullName>
    </submittedName>
</protein>
<keyword evidence="1" id="KW-1133">Transmembrane helix</keyword>
<dbReference type="STRING" id="523850.TON_0021"/>
<reference evidence="2 3" key="1">
    <citation type="journal article" date="2008" name="J. Bacteriol.">
        <title>The complete genome sequence of Thermococcus onnurineus NA1 reveals a mixed heterotrophic and carboxydotrophic metabolism.</title>
        <authorList>
            <person name="Lee H.S."/>
            <person name="Kang S.G."/>
            <person name="Bae S.S."/>
            <person name="Lim J.K."/>
            <person name="Cho Y."/>
            <person name="Kim Y.J."/>
            <person name="Jeon J.H."/>
            <person name="Cha S.S."/>
            <person name="Kwon K.K."/>
            <person name="Kim H.T."/>
            <person name="Park C.J."/>
            <person name="Lee H.W."/>
            <person name="Kim S.I."/>
            <person name="Chun J."/>
            <person name="Colwell R.R."/>
            <person name="Kim S.J."/>
            <person name="Lee J.H."/>
        </authorList>
    </citation>
    <scope>NUCLEOTIDE SEQUENCE [LARGE SCALE GENOMIC DNA]</scope>
    <source>
        <strain evidence="2 3">NA1</strain>
    </source>
</reference>
<dbReference type="GeneID" id="41339691"/>
<dbReference type="AlphaFoldDB" id="B6YSH3"/>
<organism evidence="2 3">
    <name type="scientific">Thermococcus onnurineus (strain NA1)</name>
    <dbReference type="NCBI Taxonomy" id="523850"/>
    <lineage>
        <taxon>Archaea</taxon>
        <taxon>Methanobacteriati</taxon>
        <taxon>Methanobacteriota</taxon>
        <taxon>Thermococci</taxon>
        <taxon>Thermococcales</taxon>
        <taxon>Thermococcaceae</taxon>
        <taxon>Thermococcus</taxon>
    </lineage>
</organism>
<name>B6YSH3_THEON</name>
<gene>
    <name evidence="2" type="ordered locus">TON_0021</name>
</gene>